<protein>
    <submittedName>
        <fullName evidence="8">Major facilitator superfamily transporter</fullName>
    </submittedName>
</protein>
<feature type="compositionally biased region" description="Low complexity" evidence="5">
    <location>
        <begin position="25"/>
        <end position="46"/>
    </location>
</feature>
<keyword evidence="2 6" id="KW-0812">Transmembrane</keyword>
<organism evidence="8 9">
    <name type="scientific">Colletotrichum zoysiae</name>
    <dbReference type="NCBI Taxonomy" id="1216348"/>
    <lineage>
        <taxon>Eukaryota</taxon>
        <taxon>Fungi</taxon>
        <taxon>Dikarya</taxon>
        <taxon>Ascomycota</taxon>
        <taxon>Pezizomycotina</taxon>
        <taxon>Sordariomycetes</taxon>
        <taxon>Hypocreomycetidae</taxon>
        <taxon>Glomerellales</taxon>
        <taxon>Glomerellaceae</taxon>
        <taxon>Colletotrichum</taxon>
        <taxon>Colletotrichum graminicola species complex</taxon>
    </lineage>
</organism>
<dbReference type="PANTHER" id="PTHR23502:SF47">
    <property type="entry name" value="MAJOR FACILITATOR SUPERFAMILY (MFS) PROFILE DOMAIN-CONTAINING PROTEIN-RELATED"/>
    <property type="match status" value="1"/>
</dbReference>
<evidence type="ECO:0000256" key="5">
    <source>
        <dbReference type="SAM" id="MobiDB-lite"/>
    </source>
</evidence>
<accession>A0AAD9M0K2</accession>
<feature type="domain" description="Major facilitator superfamily (MFS) profile" evidence="7">
    <location>
        <begin position="125"/>
        <end position="558"/>
    </location>
</feature>
<evidence type="ECO:0000259" key="7">
    <source>
        <dbReference type="PROSITE" id="PS50850"/>
    </source>
</evidence>
<feature type="transmembrane region" description="Helical" evidence="6">
    <location>
        <begin position="358"/>
        <end position="384"/>
    </location>
</feature>
<keyword evidence="3 6" id="KW-1133">Transmembrane helix</keyword>
<comment type="caution">
    <text evidence="8">The sequence shown here is derived from an EMBL/GenBank/DDBJ whole genome shotgun (WGS) entry which is preliminary data.</text>
</comment>
<comment type="subcellular location">
    <subcellularLocation>
        <location evidence="1">Membrane</location>
        <topology evidence="1">Multi-pass membrane protein</topology>
    </subcellularLocation>
</comment>
<dbReference type="InterPro" id="IPR020846">
    <property type="entry name" value="MFS_dom"/>
</dbReference>
<feature type="compositionally biased region" description="Polar residues" evidence="5">
    <location>
        <begin position="81"/>
        <end position="91"/>
    </location>
</feature>
<dbReference type="PANTHER" id="PTHR23502">
    <property type="entry name" value="MAJOR FACILITATOR SUPERFAMILY"/>
    <property type="match status" value="1"/>
</dbReference>
<dbReference type="EMBL" id="MU842883">
    <property type="protein sequence ID" value="KAK2028154.1"/>
    <property type="molecule type" value="Genomic_DNA"/>
</dbReference>
<feature type="transmembrane region" description="Helical" evidence="6">
    <location>
        <begin position="218"/>
        <end position="240"/>
    </location>
</feature>
<dbReference type="Gene3D" id="1.20.1250.20">
    <property type="entry name" value="MFS general substrate transporter like domains"/>
    <property type="match status" value="1"/>
</dbReference>
<feature type="region of interest" description="Disordered" evidence="5">
    <location>
        <begin position="16"/>
        <end position="96"/>
    </location>
</feature>
<gene>
    <name evidence="8" type="ORF">LX32DRAFT_640283</name>
</gene>
<evidence type="ECO:0000256" key="6">
    <source>
        <dbReference type="SAM" id="Phobius"/>
    </source>
</evidence>
<feature type="transmembrane region" description="Helical" evidence="6">
    <location>
        <begin position="192"/>
        <end position="212"/>
    </location>
</feature>
<feature type="transmembrane region" description="Helical" evidence="6">
    <location>
        <begin position="286"/>
        <end position="303"/>
    </location>
</feature>
<evidence type="ECO:0000256" key="1">
    <source>
        <dbReference type="ARBA" id="ARBA00004141"/>
    </source>
</evidence>
<dbReference type="SUPFAM" id="SSF103473">
    <property type="entry name" value="MFS general substrate transporter"/>
    <property type="match status" value="1"/>
</dbReference>
<feature type="transmembrane region" description="Helical" evidence="6">
    <location>
        <begin position="252"/>
        <end position="274"/>
    </location>
</feature>
<proteinExistence type="predicted"/>
<evidence type="ECO:0000313" key="8">
    <source>
        <dbReference type="EMBL" id="KAK2028154.1"/>
    </source>
</evidence>
<feature type="compositionally biased region" description="Basic and acidic residues" evidence="5">
    <location>
        <begin position="53"/>
        <end position="62"/>
    </location>
</feature>
<feature type="transmembrane region" description="Helical" evidence="6">
    <location>
        <begin position="396"/>
        <end position="417"/>
    </location>
</feature>
<keyword evidence="4 6" id="KW-0472">Membrane</keyword>
<feature type="transmembrane region" description="Helical" evidence="6">
    <location>
        <begin position="505"/>
        <end position="528"/>
    </location>
</feature>
<dbReference type="GO" id="GO:0005886">
    <property type="term" value="C:plasma membrane"/>
    <property type="evidence" value="ECO:0007669"/>
    <property type="project" value="TreeGrafter"/>
</dbReference>
<dbReference type="GO" id="GO:0022857">
    <property type="term" value="F:transmembrane transporter activity"/>
    <property type="evidence" value="ECO:0007669"/>
    <property type="project" value="InterPro"/>
</dbReference>
<reference evidence="8" key="1">
    <citation type="submission" date="2021-06" db="EMBL/GenBank/DDBJ databases">
        <title>Comparative genomics, transcriptomics and evolutionary studies reveal genomic signatures of adaptation to plant cell wall in hemibiotrophic fungi.</title>
        <authorList>
            <consortium name="DOE Joint Genome Institute"/>
            <person name="Baroncelli R."/>
            <person name="Diaz J.F."/>
            <person name="Benocci T."/>
            <person name="Peng M."/>
            <person name="Battaglia E."/>
            <person name="Haridas S."/>
            <person name="Andreopoulos W."/>
            <person name="Labutti K."/>
            <person name="Pangilinan J."/>
            <person name="Floch G.L."/>
            <person name="Makela M.R."/>
            <person name="Henrissat B."/>
            <person name="Grigoriev I.V."/>
            <person name="Crouch J.A."/>
            <person name="De Vries R.P."/>
            <person name="Sukno S.A."/>
            <person name="Thon M.R."/>
        </authorList>
    </citation>
    <scope>NUCLEOTIDE SEQUENCE</scope>
    <source>
        <strain evidence="8">MAFF235873</strain>
    </source>
</reference>
<dbReference type="PROSITE" id="PS50850">
    <property type="entry name" value="MFS"/>
    <property type="match status" value="1"/>
</dbReference>
<feature type="transmembrane region" description="Helical" evidence="6">
    <location>
        <begin position="168"/>
        <end position="185"/>
    </location>
</feature>
<evidence type="ECO:0000256" key="2">
    <source>
        <dbReference type="ARBA" id="ARBA00022692"/>
    </source>
</evidence>
<dbReference type="Pfam" id="PF07690">
    <property type="entry name" value="MFS_1"/>
    <property type="match status" value="1"/>
</dbReference>
<evidence type="ECO:0000256" key="4">
    <source>
        <dbReference type="ARBA" id="ARBA00023136"/>
    </source>
</evidence>
<evidence type="ECO:0000313" key="9">
    <source>
        <dbReference type="Proteomes" id="UP001232148"/>
    </source>
</evidence>
<feature type="transmembrane region" description="Helical" evidence="6">
    <location>
        <begin position="534"/>
        <end position="554"/>
    </location>
</feature>
<dbReference type="AlphaFoldDB" id="A0AAD9M0K2"/>
<feature type="transmembrane region" description="Helical" evidence="6">
    <location>
        <begin position="438"/>
        <end position="460"/>
    </location>
</feature>
<dbReference type="CDD" id="cd17323">
    <property type="entry name" value="MFS_Tpo1_MDR_like"/>
    <property type="match status" value="1"/>
</dbReference>
<keyword evidence="9" id="KW-1185">Reference proteome</keyword>
<dbReference type="InterPro" id="IPR011701">
    <property type="entry name" value="MFS"/>
</dbReference>
<sequence>MQSYLQYRRMGRAVERELKRLPGGTALSTTSPATRAAASTPQSQSRGTTTKESGSHDPEKLLPDSSAPTSLLANEDAPSVNPIQSSVNVPDSGNRVRKGDNIELVGWDGPDDPEKPRNWKLSKRLACTIQISIIATALACAAGIDAAVLPQAAEDFGVSQVAESLSTGMYLIGQGIGCLVAGPFSETFGRNIVYTGSMVIFIFWILACALAPNFGAHITFRLLAGCAASAPLTCCGGSVSDMFNPLEKTWAFPIYAINAFGGPMLGAIMGAYIGPSTVVSWRWAEWTMLILSGLVLVCILLFMPETYEPVLLSWKAKHLRQATGDDRYHSEHEVGNITLFNRLKVSMTRPFVMATEPIIFAITVYLSLIYIVIFTFLVSWPWIFEYPYQIGQGLSNVIFISMFIGLQLVYIIIPVIYKMTSKDIKSALSEGGQFKPEIRLWYGMLGASCAIPVSLFWIGATARPDVSIWSPILAVALFGYGIMGVFICIYMYVIDCYESYSASALTLAAFVRYCCAGAMTVAGIPLYTNMGTDHALYLLGGISALLAPIPFVFFKWGNLLRERSKYAFSFR</sequence>
<name>A0AAD9M0K2_9PEZI</name>
<dbReference type="Proteomes" id="UP001232148">
    <property type="component" value="Unassembled WGS sequence"/>
</dbReference>
<evidence type="ECO:0000256" key="3">
    <source>
        <dbReference type="ARBA" id="ARBA00022989"/>
    </source>
</evidence>
<feature type="transmembrane region" description="Helical" evidence="6">
    <location>
        <begin position="472"/>
        <end position="493"/>
    </location>
</feature>
<dbReference type="InterPro" id="IPR036259">
    <property type="entry name" value="MFS_trans_sf"/>
</dbReference>
<feature type="transmembrane region" description="Helical" evidence="6">
    <location>
        <begin position="125"/>
        <end position="148"/>
    </location>
</feature>